<comment type="caution">
    <text evidence="4">The sequence shown here is derived from an EMBL/GenBank/DDBJ whole genome shotgun (WGS) entry which is preliminary data.</text>
</comment>
<evidence type="ECO:0008006" key="6">
    <source>
        <dbReference type="Google" id="ProtNLM"/>
    </source>
</evidence>
<dbReference type="Proteomes" id="UP000663880">
    <property type="component" value="Unassembled WGS sequence"/>
</dbReference>
<dbReference type="SUPFAM" id="SSF51735">
    <property type="entry name" value="NAD(P)-binding Rossmann-fold domains"/>
    <property type="match status" value="1"/>
</dbReference>
<dbReference type="GO" id="GO:0005737">
    <property type="term" value="C:cytoplasm"/>
    <property type="evidence" value="ECO:0007669"/>
    <property type="project" value="TreeGrafter"/>
</dbReference>
<dbReference type="PRINTS" id="PR00081">
    <property type="entry name" value="GDHRDH"/>
</dbReference>
<organism evidence="4 5">
    <name type="scientific">Pieris macdunnoughi</name>
    <dbReference type="NCBI Taxonomy" id="345717"/>
    <lineage>
        <taxon>Eukaryota</taxon>
        <taxon>Metazoa</taxon>
        <taxon>Ecdysozoa</taxon>
        <taxon>Arthropoda</taxon>
        <taxon>Hexapoda</taxon>
        <taxon>Insecta</taxon>
        <taxon>Pterygota</taxon>
        <taxon>Neoptera</taxon>
        <taxon>Endopterygota</taxon>
        <taxon>Lepidoptera</taxon>
        <taxon>Glossata</taxon>
        <taxon>Ditrysia</taxon>
        <taxon>Papilionoidea</taxon>
        <taxon>Pieridae</taxon>
        <taxon>Pierinae</taxon>
        <taxon>Pieris</taxon>
    </lineage>
</organism>
<dbReference type="Pfam" id="PF00106">
    <property type="entry name" value="adh_short"/>
    <property type="match status" value="1"/>
</dbReference>
<dbReference type="OrthoDB" id="37659at2759"/>
<evidence type="ECO:0000256" key="3">
    <source>
        <dbReference type="RuleBase" id="RU000363"/>
    </source>
</evidence>
<dbReference type="PANTHER" id="PTHR44229">
    <property type="entry name" value="15-HYDROXYPROSTAGLANDIN DEHYDROGENASE [NAD(+)]"/>
    <property type="match status" value="1"/>
</dbReference>
<sequence>MARDVKGKVVLITGSADGLGLAMVDNFLKNDAKLAIMLDFNEKKGLESVAAMKAKYGKDRAVFYTCNVVTDLEKIFDEVIKLGYIDVVINNAGILDEKNIKNTMNVNAIAVMEWTIKFFEYMRNDQGGNGGTIINISSIYGYRVTAHIPYYHGSKFAVMGFSKSIGHEYNYNRTGVRVVTLCPGLTKTNMANHPHVRDDTTFDDFAIELKTYEWQTADDIGRGMVETFQQADTGSVWLVEGGRPAEKINV</sequence>
<proteinExistence type="inferred from homology"/>
<dbReference type="PANTHER" id="PTHR44229:SF8">
    <property type="entry name" value="ALCOHOL DEHYDROGENASE-RELATED"/>
    <property type="match status" value="1"/>
</dbReference>
<evidence type="ECO:0000313" key="5">
    <source>
        <dbReference type="Proteomes" id="UP000663880"/>
    </source>
</evidence>
<evidence type="ECO:0000256" key="1">
    <source>
        <dbReference type="ARBA" id="ARBA00006484"/>
    </source>
</evidence>
<gene>
    <name evidence="4" type="ORF">PMACD_LOCUS4753</name>
</gene>
<accession>A0A821QEV8</accession>
<evidence type="ECO:0000256" key="2">
    <source>
        <dbReference type="ARBA" id="ARBA00023002"/>
    </source>
</evidence>
<dbReference type="InterPro" id="IPR036291">
    <property type="entry name" value="NAD(P)-bd_dom_sf"/>
</dbReference>
<reference evidence="4" key="1">
    <citation type="submission" date="2021-02" db="EMBL/GenBank/DDBJ databases">
        <authorList>
            <person name="Steward A R."/>
        </authorList>
    </citation>
    <scope>NUCLEOTIDE SEQUENCE</scope>
</reference>
<comment type="similarity">
    <text evidence="1 3">Belongs to the short-chain dehydrogenases/reductases (SDR) family.</text>
</comment>
<dbReference type="AlphaFoldDB" id="A0A821QEV8"/>
<dbReference type="PRINTS" id="PR00080">
    <property type="entry name" value="SDRFAMILY"/>
</dbReference>
<keyword evidence="2" id="KW-0560">Oxidoreductase</keyword>
<evidence type="ECO:0000313" key="4">
    <source>
        <dbReference type="EMBL" id="CAF4823343.1"/>
    </source>
</evidence>
<dbReference type="EMBL" id="CAJOBZ010000008">
    <property type="protein sequence ID" value="CAF4823343.1"/>
    <property type="molecule type" value="Genomic_DNA"/>
</dbReference>
<protein>
    <recommendedName>
        <fullName evidence="6">Alcohol dehydrogenase</fullName>
    </recommendedName>
</protein>
<dbReference type="InterPro" id="IPR002347">
    <property type="entry name" value="SDR_fam"/>
</dbReference>
<dbReference type="GO" id="GO:0016616">
    <property type="term" value="F:oxidoreductase activity, acting on the CH-OH group of donors, NAD or NADP as acceptor"/>
    <property type="evidence" value="ECO:0007669"/>
    <property type="project" value="TreeGrafter"/>
</dbReference>
<name>A0A821QEV8_9NEOP</name>
<dbReference type="Gene3D" id="3.40.50.720">
    <property type="entry name" value="NAD(P)-binding Rossmann-like Domain"/>
    <property type="match status" value="1"/>
</dbReference>
<keyword evidence="5" id="KW-1185">Reference proteome</keyword>